<keyword evidence="3" id="KW-0812">Transmembrane</keyword>
<feature type="transmembrane region" description="Helical" evidence="3">
    <location>
        <begin position="153"/>
        <end position="173"/>
    </location>
</feature>
<protein>
    <submittedName>
        <fullName evidence="4">ABC transporter</fullName>
    </submittedName>
</protein>
<dbReference type="PANTHER" id="PTHR30413">
    <property type="entry name" value="INNER MEMBRANE TRANSPORT PERMEASE"/>
    <property type="match status" value="1"/>
</dbReference>
<accession>A0ABS6AE28</accession>
<dbReference type="Proteomes" id="UP001166191">
    <property type="component" value="Unassembled WGS sequence"/>
</dbReference>
<comment type="similarity">
    <text evidence="1">Belongs to the ABC-2 integral membrane protein family.</text>
</comment>
<feature type="transmembrane region" description="Helical" evidence="3">
    <location>
        <begin position="37"/>
        <end position="60"/>
    </location>
</feature>
<keyword evidence="3" id="KW-0472">Membrane</keyword>
<reference evidence="4" key="1">
    <citation type="submission" date="2021-06" db="EMBL/GenBank/DDBJ databases">
        <title>Paracoccus bacterium XHP0099 sp. nov., isolated from the surface waters of the Yellow Sea.</title>
        <authorList>
            <person name="Xue H."/>
            <person name="Zhang D."/>
        </authorList>
    </citation>
    <scope>NUCLEOTIDE SEQUENCE</scope>
    <source>
        <strain evidence="4">XHP0099</strain>
    </source>
</reference>
<evidence type="ECO:0000256" key="3">
    <source>
        <dbReference type="SAM" id="Phobius"/>
    </source>
</evidence>
<dbReference type="PANTHER" id="PTHR30413:SF10">
    <property type="entry name" value="CAPSULE POLYSACCHARIDE EXPORT INNER-MEMBRANE PROTEIN CTRC"/>
    <property type="match status" value="1"/>
</dbReference>
<keyword evidence="2" id="KW-0813">Transport</keyword>
<comment type="caution">
    <text evidence="4">The sequence shown here is derived from an EMBL/GenBank/DDBJ whole genome shotgun (WGS) entry which is preliminary data.</text>
</comment>
<sequence>MFIQRRNSTILEAAGTTLSLIYHQTVYDLRTAHRNAVVGLLLTILQSGIFIGAFLLMFVIIGIRQSPIRADFIMFIMSGIFLYMTHVQTVGAVSNSHSVSGGLIKHEPLNPAVLIAAAALAVLYRQTISFLTILWLYHVLVNPVAIADPVGCLAMYLLAWFSGVCVGLIFLGIRPWSPQTSKILTTIYQRVNMFASGKMFVANVLPNFMLPWFIWNPLFHVIDQERGYMFINYTPHKTYPLYALWFSLAALMVGLLINFSTRKYESISWGATQ</sequence>
<evidence type="ECO:0000313" key="5">
    <source>
        <dbReference type="Proteomes" id="UP001166191"/>
    </source>
</evidence>
<dbReference type="EMBL" id="JAHKNG010000002">
    <property type="protein sequence ID" value="MBU3028831.1"/>
    <property type="molecule type" value="Genomic_DNA"/>
</dbReference>
<feature type="transmembrane region" description="Helical" evidence="3">
    <location>
        <begin position="72"/>
        <end position="93"/>
    </location>
</feature>
<keyword evidence="3" id="KW-1133">Transmembrane helix</keyword>
<gene>
    <name evidence="4" type="ORF">KNW02_01710</name>
</gene>
<name>A0ABS6AE28_9RHOB</name>
<proteinExistence type="inferred from homology"/>
<dbReference type="RefSeq" id="WP_216031530.1">
    <property type="nucleotide sequence ID" value="NZ_JAHKNG010000002.1"/>
</dbReference>
<evidence type="ECO:0000256" key="2">
    <source>
        <dbReference type="ARBA" id="ARBA00022448"/>
    </source>
</evidence>
<evidence type="ECO:0000313" key="4">
    <source>
        <dbReference type="EMBL" id="MBU3028831.1"/>
    </source>
</evidence>
<feature type="transmembrane region" description="Helical" evidence="3">
    <location>
        <begin position="113"/>
        <end position="137"/>
    </location>
</feature>
<keyword evidence="5" id="KW-1185">Reference proteome</keyword>
<organism evidence="4 5">
    <name type="scientific">Paracoccus marinaquae</name>
    <dbReference type="NCBI Taxonomy" id="2841926"/>
    <lineage>
        <taxon>Bacteria</taxon>
        <taxon>Pseudomonadati</taxon>
        <taxon>Pseudomonadota</taxon>
        <taxon>Alphaproteobacteria</taxon>
        <taxon>Rhodobacterales</taxon>
        <taxon>Paracoccaceae</taxon>
        <taxon>Paracoccus</taxon>
    </lineage>
</organism>
<feature type="transmembrane region" description="Helical" evidence="3">
    <location>
        <begin position="200"/>
        <end position="219"/>
    </location>
</feature>
<evidence type="ECO:0000256" key="1">
    <source>
        <dbReference type="ARBA" id="ARBA00007783"/>
    </source>
</evidence>
<feature type="transmembrane region" description="Helical" evidence="3">
    <location>
        <begin position="239"/>
        <end position="259"/>
    </location>
</feature>